<dbReference type="KEGG" id="cpic:101932789"/>
<organism evidence="3 4">
    <name type="scientific">Chrysemys picta bellii</name>
    <name type="common">Western painted turtle</name>
    <name type="synonym">Emys bellii</name>
    <dbReference type="NCBI Taxonomy" id="8478"/>
    <lineage>
        <taxon>Eukaryota</taxon>
        <taxon>Metazoa</taxon>
        <taxon>Chordata</taxon>
        <taxon>Craniata</taxon>
        <taxon>Vertebrata</taxon>
        <taxon>Euteleostomi</taxon>
        <taxon>Archelosauria</taxon>
        <taxon>Testudinata</taxon>
        <taxon>Testudines</taxon>
        <taxon>Cryptodira</taxon>
        <taxon>Durocryptodira</taxon>
        <taxon>Testudinoidea</taxon>
        <taxon>Emydidae</taxon>
        <taxon>Chrysemys</taxon>
    </lineage>
</organism>
<dbReference type="Proteomes" id="UP000694380">
    <property type="component" value="Unplaced"/>
</dbReference>
<sequence length="229" mass="25210">MPIAVLLGSSVQFTPLRLCPAGKCQPAACDGGRITKGHCHSQLTGLLSSNCLFTESLSMQTASEAAESNENILPCVMCLLQIIQITSSGSNGEVTEQTMMVSSQENVAAFHIEGNTTSATVVYDYKHSLIGFRVQDRRKCLVVKMDKVAIPSLAEITQRIENFATQVPGDNSMSYSFRERQLADRTTLGTSLNLLCSDVPIYWAENMQKERRGWSLCVGIYIFSICYNF</sequence>
<proteinExistence type="predicted"/>
<reference evidence="3" key="2">
    <citation type="submission" date="2025-09" db="UniProtKB">
        <authorList>
            <consortium name="Ensembl"/>
        </authorList>
    </citation>
    <scope>IDENTIFICATION</scope>
</reference>
<dbReference type="SMART" id="SM01039">
    <property type="entry name" value="BRICHOS"/>
    <property type="match status" value="1"/>
</dbReference>
<dbReference type="PANTHER" id="PTHR16483">
    <property type="entry name" value="GASTROKINE 1"/>
    <property type="match status" value="1"/>
</dbReference>
<dbReference type="PROSITE" id="PS50869">
    <property type="entry name" value="BRICHOS"/>
    <property type="match status" value="1"/>
</dbReference>
<dbReference type="GeneTree" id="ENSGT01070000257138"/>
<evidence type="ECO:0000259" key="2">
    <source>
        <dbReference type="PROSITE" id="PS50869"/>
    </source>
</evidence>
<dbReference type="Gene3D" id="3.30.390.150">
    <property type="match status" value="1"/>
</dbReference>
<dbReference type="OrthoDB" id="9888901at2759"/>
<dbReference type="AlphaFoldDB" id="A0A8C3FZG8"/>
<gene>
    <name evidence="3" type="primary">LOC101932789</name>
</gene>
<dbReference type="Pfam" id="PF04089">
    <property type="entry name" value="BRICHOS"/>
    <property type="match status" value="1"/>
</dbReference>
<evidence type="ECO:0000313" key="4">
    <source>
        <dbReference type="Proteomes" id="UP000694380"/>
    </source>
</evidence>
<name>A0A8C3FZG8_CHRPI</name>
<evidence type="ECO:0000313" key="3">
    <source>
        <dbReference type="Ensembl" id="ENSCPBP00000015010.1"/>
    </source>
</evidence>
<feature type="domain" description="BRICHOS" evidence="2">
    <location>
        <begin position="113"/>
        <end position="204"/>
    </location>
</feature>
<keyword evidence="1" id="KW-1015">Disulfide bond</keyword>
<keyword evidence="4" id="KW-1185">Reference proteome</keyword>
<evidence type="ECO:0000256" key="1">
    <source>
        <dbReference type="ARBA" id="ARBA00023157"/>
    </source>
</evidence>
<dbReference type="Ensembl" id="ENSCPBT00000017789.1">
    <property type="protein sequence ID" value="ENSCPBP00000015010.1"/>
    <property type="gene ID" value="ENSCPBG00000011139.1"/>
</dbReference>
<accession>A0A8C3FZG8</accession>
<reference evidence="3" key="1">
    <citation type="submission" date="2025-08" db="UniProtKB">
        <authorList>
            <consortium name="Ensembl"/>
        </authorList>
    </citation>
    <scope>IDENTIFICATION</scope>
</reference>
<dbReference type="InterPro" id="IPR007084">
    <property type="entry name" value="BRICHOS_dom"/>
</dbReference>
<protein>
    <recommendedName>
        <fullName evidence="2">BRICHOS domain-containing protein</fullName>
    </recommendedName>
</protein>
<dbReference type="GeneID" id="101932789"/>
<dbReference type="InterPro" id="IPR051772">
    <property type="entry name" value="Gastrokine"/>
</dbReference>